<protein>
    <recommendedName>
        <fullName evidence="3">UTP--glucose-1-phosphate uridylyltransferase</fullName>
        <ecNumber evidence="2">2.7.7.9</ecNumber>
    </recommendedName>
    <alternativeName>
        <fullName evidence="6">Alpha-D-glucosyl-1-phosphate uridylyltransferase</fullName>
    </alternativeName>
    <alternativeName>
        <fullName evidence="7">UDP-glucose pyrophosphorylase</fullName>
    </alternativeName>
    <alternativeName>
        <fullName evidence="8">Uridine diphosphoglucose pyrophosphorylase</fullName>
    </alternativeName>
</protein>
<dbReference type="Pfam" id="PF00483">
    <property type="entry name" value="NTP_transferase"/>
    <property type="match status" value="1"/>
</dbReference>
<evidence type="ECO:0000256" key="5">
    <source>
        <dbReference type="ARBA" id="ARBA00022695"/>
    </source>
</evidence>
<evidence type="ECO:0000256" key="6">
    <source>
        <dbReference type="ARBA" id="ARBA00031455"/>
    </source>
</evidence>
<comment type="similarity">
    <text evidence="1">Belongs to the UDPGP type 2 family.</text>
</comment>
<evidence type="ECO:0000259" key="10">
    <source>
        <dbReference type="Pfam" id="PF00483"/>
    </source>
</evidence>
<dbReference type="Gene3D" id="3.90.550.10">
    <property type="entry name" value="Spore Coat Polysaccharide Biosynthesis Protein SpsA, Chain A"/>
    <property type="match status" value="1"/>
</dbReference>
<dbReference type="PANTHER" id="PTHR43197">
    <property type="entry name" value="UTP--GLUCOSE-1-PHOSPHATE URIDYLYLTRANSFERASE"/>
    <property type="match status" value="1"/>
</dbReference>
<gene>
    <name evidence="11" type="ORF">ACFOWD_05670</name>
</gene>
<keyword evidence="5" id="KW-0548">Nucleotidyltransferase</keyword>
<dbReference type="RefSeq" id="WP_377408832.1">
    <property type="nucleotide sequence ID" value="NZ_JBHSCY010000001.1"/>
</dbReference>
<feature type="domain" description="Nucleotidyl transferase" evidence="10">
    <location>
        <begin position="7"/>
        <end position="270"/>
    </location>
</feature>
<evidence type="ECO:0000256" key="9">
    <source>
        <dbReference type="ARBA" id="ARBA00048128"/>
    </source>
</evidence>
<dbReference type="PANTHER" id="PTHR43197:SF1">
    <property type="entry name" value="UTP--GLUCOSE-1-PHOSPHATE URIDYLYLTRANSFERASE"/>
    <property type="match status" value="1"/>
</dbReference>
<evidence type="ECO:0000256" key="8">
    <source>
        <dbReference type="ARBA" id="ARBA00032341"/>
    </source>
</evidence>
<dbReference type="InterPro" id="IPR005771">
    <property type="entry name" value="GalU_uridylyltTrfase_bac/arc"/>
</dbReference>
<comment type="caution">
    <text evidence="11">The sequence shown here is derived from an EMBL/GenBank/DDBJ whole genome shotgun (WGS) entry which is preliminary data.</text>
</comment>
<name>A0ABV8R8S6_9FLAO</name>
<evidence type="ECO:0000256" key="4">
    <source>
        <dbReference type="ARBA" id="ARBA00022679"/>
    </source>
</evidence>
<evidence type="ECO:0000256" key="3">
    <source>
        <dbReference type="ARBA" id="ARBA00019048"/>
    </source>
</evidence>
<dbReference type="SUPFAM" id="SSF53448">
    <property type="entry name" value="Nucleotide-diphospho-sugar transferases"/>
    <property type="match status" value="1"/>
</dbReference>
<proteinExistence type="inferred from homology"/>
<keyword evidence="12" id="KW-1185">Reference proteome</keyword>
<evidence type="ECO:0000256" key="2">
    <source>
        <dbReference type="ARBA" id="ARBA00012415"/>
    </source>
</evidence>
<evidence type="ECO:0000256" key="7">
    <source>
        <dbReference type="ARBA" id="ARBA00031959"/>
    </source>
</evidence>
<evidence type="ECO:0000313" key="11">
    <source>
        <dbReference type="EMBL" id="MFC4268388.1"/>
    </source>
</evidence>
<organism evidence="11 12">
    <name type="scientific">Polaribacter marinivivus</name>
    <dbReference type="NCBI Taxonomy" id="1524260"/>
    <lineage>
        <taxon>Bacteria</taxon>
        <taxon>Pseudomonadati</taxon>
        <taxon>Bacteroidota</taxon>
        <taxon>Flavobacteriia</taxon>
        <taxon>Flavobacteriales</taxon>
        <taxon>Flavobacteriaceae</taxon>
    </lineage>
</organism>
<dbReference type="EC" id="2.7.7.9" evidence="2"/>
<dbReference type="InterPro" id="IPR005835">
    <property type="entry name" value="NTP_transferase_dom"/>
</dbReference>
<dbReference type="InterPro" id="IPR029044">
    <property type="entry name" value="Nucleotide-diphossugar_trans"/>
</dbReference>
<comment type="catalytic activity">
    <reaction evidence="9">
        <text>alpha-D-glucose 1-phosphate + UTP + H(+) = UDP-alpha-D-glucose + diphosphate</text>
        <dbReference type="Rhea" id="RHEA:19889"/>
        <dbReference type="ChEBI" id="CHEBI:15378"/>
        <dbReference type="ChEBI" id="CHEBI:33019"/>
        <dbReference type="ChEBI" id="CHEBI:46398"/>
        <dbReference type="ChEBI" id="CHEBI:58601"/>
        <dbReference type="ChEBI" id="CHEBI:58885"/>
        <dbReference type="EC" id="2.7.7.9"/>
    </reaction>
</comment>
<sequence length="301" mass="34665">MKKLTLVVLAAGMGSRYGGLKQMDTFTSQGDTIIDFSIYDALQAGFQKFVFVIRKSIEKDFRATIDNKLKNKAEVEYVFQEVNNVPEKYKNSKREKPWGTGHAVLMTKNVVNENFAIINADDFYGRDAFNDIAKQLIKTKENSFEFCMIGYALKNTISENGYVSRGECFVNKEGYLTNVIERTRIETIDGYLKFEDEKGKMVSIDKETTVSMNIWGFTTNYFEYGEKLFLDFLEKNKENLKAEFYLPFIVNSLLASKKASVKVLKSKAKWFGVTYNDDKENVEKEIKKLKEAGVYPINLWN</sequence>
<evidence type="ECO:0000313" key="12">
    <source>
        <dbReference type="Proteomes" id="UP001595826"/>
    </source>
</evidence>
<dbReference type="Proteomes" id="UP001595826">
    <property type="component" value="Unassembled WGS sequence"/>
</dbReference>
<keyword evidence="4" id="KW-0808">Transferase</keyword>
<accession>A0ABV8R8S6</accession>
<dbReference type="EMBL" id="JBHSCY010000001">
    <property type="protein sequence ID" value="MFC4268388.1"/>
    <property type="molecule type" value="Genomic_DNA"/>
</dbReference>
<evidence type="ECO:0000256" key="1">
    <source>
        <dbReference type="ARBA" id="ARBA00006890"/>
    </source>
</evidence>
<reference evidence="12" key="1">
    <citation type="journal article" date="2019" name="Int. J. Syst. Evol. Microbiol.">
        <title>The Global Catalogue of Microorganisms (GCM) 10K type strain sequencing project: providing services to taxonomists for standard genome sequencing and annotation.</title>
        <authorList>
            <consortium name="The Broad Institute Genomics Platform"/>
            <consortium name="The Broad Institute Genome Sequencing Center for Infectious Disease"/>
            <person name="Wu L."/>
            <person name="Ma J."/>
        </authorList>
    </citation>
    <scope>NUCLEOTIDE SEQUENCE [LARGE SCALE GENOMIC DNA]</scope>
    <source>
        <strain evidence="12">CECT 8655</strain>
    </source>
</reference>